<dbReference type="AlphaFoldDB" id="A0A0F0VCA0"/>
<accession>A0A0F0VCA0</accession>
<dbReference type="NCBIfam" id="NF033624">
    <property type="entry name" value="HpxX"/>
    <property type="match status" value="1"/>
</dbReference>
<evidence type="ECO:0000313" key="2">
    <source>
        <dbReference type="Proteomes" id="UP000036196"/>
    </source>
</evidence>
<organism evidence="1 2">
    <name type="scientific">Pluralibacter gergoviae</name>
    <name type="common">Enterobacter gergoviae</name>
    <dbReference type="NCBI Taxonomy" id="61647"/>
    <lineage>
        <taxon>Bacteria</taxon>
        <taxon>Pseudomonadati</taxon>
        <taxon>Pseudomonadota</taxon>
        <taxon>Gammaproteobacteria</taxon>
        <taxon>Enterobacterales</taxon>
        <taxon>Enterobacteriaceae</taxon>
        <taxon>Pluralibacter</taxon>
    </lineage>
</organism>
<dbReference type="KEGG" id="pge:LG71_26685"/>
<dbReference type="PATRIC" id="fig|61647.13.peg.3520"/>
<protein>
    <submittedName>
        <fullName evidence="1">Uncharacterized protein</fullName>
    </submittedName>
</protein>
<comment type="caution">
    <text evidence="1">The sequence shown here is derived from an EMBL/GenBank/DDBJ whole genome shotgun (WGS) entry which is preliminary data.</text>
</comment>
<dbReference type="Proteomes" id="UP000036196">
    <property type="component" value="Unassembled WGS sequence"/>
</dbReference>
<sequence length="62" mass="7120">MSEQTMDWPAYIRLMEQLLAVPLDDPRRAELALQLARIAAIADPLMKFELPHRQEGAGVYRL</sequence>
<reference evidence="1 2" key="1">
    <citation type="submission" date="2015-05" db="EMBL/GenBank/DDBJ databases">
        <title>Genome sequences of Pluralibacter gergoviae.</title>
        <authorList>
            <person name="Greninger A.L."/>
            <person name="Miller S."/>
        </authorList>
    </citation>
    <scope>NUCLEOTIDE SEQUENCE [LARGE SCALE GENOMIC DNA]</scope>
    <source>
        <strain evidence="1 2">JS81F13</strain>
    </source>
</reference>
<proteinExistence type="predicted"/>
<dbReference type="EMBL" id="LDZF01000033">
    <property type="protein sequence ID" value="KMK11160.1"/>
    <property type="molecule type" value="Genomic_DNA"/>
</dbReference>
<dbReference type="InterPro" id="IPR025148">
    <property type="entry name" value="AtzG-like"/>
</dbReference>
<dbReference type="GeneID" id="61383591"/>
<name>A0A0F0VCA0_PLUGE</name>
<dbReference type="Pfam" id="PF13318">
    <property type="entry name" value="AtzG-like"/>
    <property type="match status" value="1"/>
</dbReference>
<evidence type="ECO:0000313" key="1">
    <source>
        <dbReference type="EMBL" id="KMK11160.1"/>
    </source>
</evidence>
<dbReference type="STRING" id="61647.LG71_26685"/>
<keyword evidence="2" id="KW-1185">Reference proteome</keyword>
<dbReference type="RefSeq" id="WP_043085840.1">
    <property type="nucleotide sequence ID" value="NZ_CACVCI010000001.1"/>
</dbReference>
<gene>
    <name evidence="1" type="ORF">ABW06_22895</name>
</gene>